<dbReference type="GO" id="GO:0008233">
    <property type="term" value="F:peptidase activity"/>
    <property type="evidence" value="ECO:0007669"/>
    <property type="project" value="UniProtKB-KW"/>
</dbReference>
<dbReference type="Proteomes" id="UP001604336">
    <property type="component" value="Unassembled WGS sequence"/>
</dbReference>
<dbReference type="Gene3D" id="3.40.395.10">
    <property type="entry name" value="Adenoviral Proteinase, Chain A"/>
    <property type="match status" value="1"/>
</dbReference>
<organism evidence="5 6">
    <name type="scientific">Abeliophyllum distichum</name>
    <dbReference type="NCBI Taxonomy" id="126358"/>
    <lineage>
        <taxon>Eukaryota</taxon>
        <taxon>Viridiplantae</taxon>
        <taxon>Streptophyta</taxon>
        <taxon>Embryophyta</taxon>
        <taxon>Tracheophyta</taxon>
        <taxon>Spermatophyta</taxon>
        <taxon>Magnoliopsida</taxon>
        <taxon>eudicotyledons</taxon>
        <taxon>Gunneridae</taxon>
        <taxon>Pentapetalae</taxon>
        <taxon>asterids</taxon>
        <taxon>lamiids</taxon>
        <taxon>Lamiales</taxon>
        <taxon>Oleaceae</taxon>
        <taxon>Forsythieae</taxon>
        <taxon>Abeliophyllum</taxon>
    </lineage>
</organism>
<dbReference type="PROSITE" id="PS50600">
    <property type="entry name" value="ULP_PROTEASE"/>
    <property type="match status" value="1"/>
</dbReference>
<comment type="caution">
    <text evidence="5">The sequence shown here is derived from an EMBL/GenBank/DDBJ whole genome shotgun (WGS) entry which is preliminary data.</text>
</comment>
<comment type="similarity">
    <text evidence="1">Belongs to the peptidase C48 family.</text>
</comment>
<keyword evidence="2 5" id="KW-0645">Protease</keyword>
<dbReference type="InterPro" id="IPR003653">
    <property type="entry name" value="Peptidase_C48_C"/>
</dbReference>
<protein>
    <submittedName>
        <fullName evidence="5">Ulp1 protease family protein</fullName>
    </submittedName>
</protein>
<evidence type="ECO:0000256" key="2">
    <source>
        <dbReference type="ARBA" id="ARBA00022670"/>
    </source>
</evidence>
<feature type="domain" description="Ubiquitin-like protease family profile" evidence="4">
    <location>
        <begin position="362"/>
        <end position="558"/>
    </location>
</feature>
<evidence type="ECO:0000256" key="1">
    <source>
        <dbReference type="ARBA" id="ARBA00005234"/>
    </source>
</evidence>
<keyword evidence="6" id="KW-1185">Reference proteome</keyword>
<dbReference type="EMBL" id="JBFOLK010000008">
    <property type="protein sequence ID" value="KAL2490224.1"/>
    <property type="molecule type" value="Genomic_DNA"/>
</dbReference>
<gene>
    <name evidence="5" type="ORF">Adt_25852</name>
</gene>
<name>A0ABD1RT88_9LAMI</name>
<evidence type="ECO:0000256" key="3">
    <source>
        <dbReference type="ARBA" id="ARBA00022801"/>
    </source>
</evidence>
<evidence type="ECO:0000313" key="6">
    <source>
        <dbReference type="Proteomes" id="UP001604336"/>
    </source>
</evidence>
<evidence type="ECO:0000313" key="5">
    <source>
        <dbReference type="EMBL" id="KAL2490224.1"/>
    </source>
</evidence>
<accession>A0ABD1RT88</accession>
<dbReference type="AlphaFoldDB" id="A0ABD1RT88"/>
<reference evidence="6" key="1">
    <citation type="submission" date="2024-07" db="EMBL/GenBank/DDBJ databases">
        <title>Two chromosome-level genome assemblies of Korean endemic species Abeliophyllum distichum and Forsythia ovata (Oleaceae).</title>
        <authorList>
            <person name="Jang H."/>
        </authorList>
    </citation>
    <scope>NUCLEOTIDE SEQUENCE [LARGE SCALE GENOMIC DNA]</scope>
</reference>
<dbReference type="Pfam" id="PF02902">
    <property type="entry name" value="Peptidase_C48"/>
    <property type="match status" value="1"/>
</dbReference>
<keyword evidence="3" id="KW-0378">Hydrolase</keyword>
<dbReference type="GO" id="GO:0006508">
    <property type="term" value="P:proteolysis"/>
    <property type="evidence" value="ECO:0007669"/>
    <property type="project" value="UniProtKB-KW"/>
</dbReference>
<dbReference type="InterPro" id="IPR038765">
    <property type="entry name" value="Papain-like_cys_pep_sf"/>
</dbReference>
<evidence type="ECO:0000259" key="4">
    <source>
        <dbReference type="PROSITE" id="PS50600"/>
    </source>
</evidence>
<proteinExistence type="inferred from homology"/>
<sequence length="590" mass="68191">MPFLKETEVSIQPYFTTMAPLTEEVASDVPDDIVHDYIKQGDAPAKDVSLSEVVPSCSSSMPLTTGQEPFERSNCNDQQFQQEVRDRLTAIEQLRLKMSNCVDQQFQQEVRDHLTAIELLPFKMSNCVDQQFQQEVRDRLTAIEQLPFKMSNCVDQQFQQEVRDRLTGIEQHLAILDAKFTSLGQHFMDSIEGFQQSLNHVELYCNEGFQHFDTMLNTIIAMLLTLINMQQPHPKFEQAGQSEQVGGFEQAGEFQQAEEFEQAGDIGAEPSYTPNSLIYSFDSQFNTEVGPEVTSVYKGRGHHAKKKSKILRSSYTNPDRRKRPALDTFNIFREINPAKELSFQSWYQSAKDNDAVDLTILVANKLWFSKLLKDGEWVEGEHVDVAMLFIRLRTESHPCMFLPRYAILDSTFGQCIYDLWYEGSHRFEPTKIKYPENVHWYLNGEWPSHGMSWSLCEHMLVPFNIGQSHWVSLDIDLLAWKLTVYDGDIACYVDEVMQEKVTCFLTLIPLILKKMGVFEQREWRHEGPLQFVRKKTEIPQTKKSGDCGVYAIKYIECLAAGRSVDVVTDENMLFWRRKLAVEMYSKEFDP</sequence>
<dbReference type="SUPFAM" id="SSF54001">
    <property type="entry name" value="Cysteine proteinases"/>
    <property type="match status" value="1"/>
</dbReference>